<dbReference type="InterPro" id="IPR011059">
    <property type="entry name" value="Metal-dep_hydrolase_composite"/>
</dbReference>
<keyword evidence="4" id="KW-1185">Reference proteome</keyword>
<dbReference type="GeneID" id="65093716"/>
<proteinExistence type="predicted"/>
<dbReference type="InterPro" id="IPR006680">
    <property type="entry name" value="Amidohydro-rel"/>
</dbReference>
<dbReference type="CDD" id="cd01299">
    <property type="entry name" value="Met_dep_hydrolase_A"/>
    <property type="match status" value="1"/>
</dbReference>
<dbReference type="InterPro" id="IPR032466">
    <property type="entry name" value="Metal_Hydrolase"/>
</dbReference>
<dbReference type="AlphaFoldDB" id="A0A1L7UA50"/>
<dbReference type="EMBL" id="FCQH01000020">
    <property type="protein sequence ID" value="CVL07590.1"/>
    <property type="molecule type" value="Genomic_DNA"/>
</dbReference>
<dbReference type="InterPro" id="IPR051781">
    <property type="entry name" value="Metallo-dep_Hydrolase"/>
</dbReference>
<evidence type="ECO:0000256" key="1">
    <source>
        <dbReference type="SAM" id="MobiDB-lite"/>
    </source>
</evidence>
<feature type="region of interest" description="Disordered" evidence="1">
    <location>
        <begin position="1"/>
        <end position="25"/>
    </location>
</feature>
<dbReference type="RefSeq" id="XP_041690578.1">
    <property type="nucleotide sequence ID" value="XM_041825171.1"/>
</dbReference>
<dbReference type="GO" id="GO:0016810">
    <property type="term" value="F:hydrolase activity, acting on carbon-nitrogen (but not peptide) bonds"/>
    <property type="evidence" value="ECO:0007669"/>
    <property type="project" value="InterPro"/>
</dbReference>
<organism evidence="3 4">
    <name type="scientific">Fusarium mangiferae</name>
    <name type="common">Mango malformation disease fungus</name>
    <dbReference type="NCBI Taxonomy" id="192010"/>
    <lineage>
        <taxon>Eukaryota</taxon>
        <taxon>Fungi</taxon>
        <taxon>Dikarya</taxon>
        <taxon>Ascomycota</taxon>
        <taxon>Pezizomycotina</taxon>
        <taxon>Sordariomycetes</taxon>
        <taxon>Hypocreomycetidae</taxon>
        <taxon>Hypocreales</taxon>
        <taxon>Nectriaceae</taxon>
        <taxon>Fusarium</taxon>
        <taxon>Fusarium fujikuroi species complex</taxon>
    </lineage>
</organism>
<feature type="compositionally biased region" description="Polar residues" evidence="1">
    <location>
        <begin position="1"/>
        <end position="10"/>
    </location>
</feature>
<feature type="domain" description="Amidohydrolase-related" evidence="2">
    <location>
        <begin position="157"/>
        <end position="520"/>
    </location>
</feature>
<name>A0A1L7UA50_FUSMA</name>
<dbReference type="SUPFAM" id="SSF51338">
    <property type="entry name" value="Composite domain of metallo-dependent hydrolases"/>
    <property type="match status" value="1"/>
</dbReference>
<dbReference type="Pfam" id="PF01979">
    <property type="entry name" value="Amidohydro_1"/>
    <property type="match status" value="1"/>
</dbReference>
<dbReference type="VEuPathDB" id="FungiDB:FMAN_14469"/>
<feature type="region of interest" description="Disordered" evidence="1">
    <location>
        <begin position="47"/>
        <end position="78"/>
    </location>
</feature>
<reference evidence="4" key="1">
    <citation type="journal article" date="2016" name="Genome Biol. Evol.">
        <title>Comparative 'omics' of the Fusarium fujikuroi species complex highlights differences in genetic potential and metabolite synthesis.</title>
        <authorList>
            <person name="Niehaus E.-M."/>
            <person name="Muensterkoetter M."/>
            <person name="Proctor R.H."/>
            <person name="Brown D.W."/>
            <person name="Sharon A."/>
            <person name="Idan Y."/>
            <person name="Oren-Young L."/>
            <person name="Sieber C.M."/>
            <person name="Novak O."/>
            <person name="Pencik A."/>
            <person name="Tarkowska D."/>
            <person name="Hromadova K."/>
            <person name="Freeman S."/>
            <person name="Maymon M."/>
            <person name="Elazar M."/>
            <person name="Youssef S.A."/>
            <person name="El-Shabrawy E.S.M."/>
            <person name="Shalaby A.B.A."/>
            <person name="Houterman P."/>
            <person name="Brock N.L."/>
            <person name="Burkhardt I."/>
            <person name="Tsavkelova E.A."/>
            <person name="Dickschat J.S."/>
            <person name="Galuszka P."/>
            <person name="Gueldener U."/>
            <person name="Tudzynski B."/>
        </authorList>
    </citation>
    <scope>NUCLEOTIDE SEQUENCE [LARGE SCALE GENOMIC DNA]</scope>
    <source>
        <strain evidence="4">MRC7560</strain>
    </source>
</reference>
<accession>A0A1L7UA50</accession>
<dbReference type="Gene3D" id="2.30.40.10">
    <property type="entry name" value="Urease, subunit C, domain 1"/>
    <property type="match status" value="1"/>
</dbReference>
<dbReference type="InterPro" id="IPR057744">
    <property type="entry name" value="OTAase-like"/>
</dbReference>
<evidence type="ECO:0000313" key="3">
    <source>
        <dbReference type="EMBL" id="CVL07590.1"/>
    </source>
</evidence>
<evidence type="ECO:0000259" key="2">
    <source>
        <dbReference type="Pfam" id="PF01979"/>
    </source>
</evidence>
<protein>
    <submittedName>
        <fullName evidence="3">Similarity to Methanobacterium aryldialkylphosphatase related protein</fullName>
    </submittedName>
</protein>
<comment type="caution">
    <text evidence="3">The sequence shown here is derived from an EMBL/GenBank/DDBJ whole genome shotgun (WGS) entry which is preliminary data.</text>
</comment>
<dbReference type="Proteomes" id="UP000184255">
    <property type="component" value="Unassembled WGS sequence"/>
</dbReference>
<gene>
    <name evidence="3" type="ORF">FMAN_14469</name>
</gene>
<evidence type="ECO:0000313" key="4">
    <source>
        <dbReference type="Proteomes" id="UP000184255"/>
    </source>
</evidence>
<dbReference type="SUPFAM" id="SSF51556">
    <property type="entry name" value="Metallo-dependent hydrolases"/>
    <property type="match status" value="1"/>
</dbReference>
<dbReference type="Gene3D" id="3.20.20.140">
    <property type="entry name" value="Metal-dependent hydrolases"/>
    <property type="match status" value="1"/>
</dbReference>
<dbReference type="PANTHER" id="PTHR43135:SF3">
    <property type="entry name" value="ALPHA-D-RIBOSE 1-METHYLPHOSPHONATE 5-TRIPHOSPHATE DIPHOSPHATASE"/>
    <property type="match status" value="1"/>
</dbReference>
<sequence length="535" mass="57121">MTYNRMSQPFTLPYHHHPTTQQQQRGPGCGCSHVWSNPQFYARENNINMGNLPHHHGQPSLAGSSMASPYLSPAAEQSAPTSSPYVEIASPAIIAQDDSRDETSSCIFADLLIPGRGDPMSDMAVGISRQSGKITFVQSQSRLPAALNSLPRIRIRYLLPGLWDCHTHFAGTLHVDFPDFIQTHPAVCGAANARSFHDTLMAGFTSVRDCGSYATEVARVATAGVILGPNVFGAGAAIGITGGSCDATTLPADFVYSRQGTGADNFWPGVSTLAIADGSEQCRQAVRQQVRRGAKCIKIVATGGVLSTTDDPHYRQFSDEELRVMVEEATLQGRAVAIHAHGKAGIMAAIRVGAKTIEHGSFIDEEAAEQMAKHGVMLVSTRHVVEAGLKHLDQLNPETAEKMVMVADAHLRGYSTAIKKGVKIALGTDIASSDPQSATSHGKNGAEVVYAVKAGLSPLQAIEAGTINSAETLGPRTPKKGLLKPGWDADLIAFDENPLENVNVFAEPDNVKFVWQGGKLAKSPGWKALWPSDCK</sequence>
<dbReference type="PANTHER" id="PTHR43135">
    <property type="entry name" value="ALPHA-D-RIBOSE 1-METHYLPHOSPHONATE 5-TRIPHOSPHATE DIPHOSPHATASE"/>
    <property type="match status" value="1"/>
</dbReference>